<evidence type="ECO:0000256" key="5">
    <source>
        <dbReference type="ARBA" id="ARBA00023186"/>
    </source>
</evidence>
<evidence type="ECO:0000256" key="1">
    <source>
        <dbReference type="ARBA" id="ARBA00004514"/>
    </source>
</evidence>
<dbReference type="GO" id="GO:0005829">
    <property type="term" value="C:cytosol"/>
    <property type="evidence" value="ECO:0007669"/>
    <property type="project" value="UniProtKB-SubCell"/>
</dbReference>
<name>A0A6N7INE6_9FIRM</name>
<dbReference type="EMBL" id="WHYR01000007">
    <property type="protein sequence ID" value="MQL51464.1"/>
    <property type="molecule type" value="Genomic_DNA"/>
</dbReference>
<dbReference type="InterPro" id="IPR036584">
    <property type="entry name" value="FliS_sf"/>
</dbReference>
<evidence type="ECO:0000256" key="7">
    <source>
        <dbReference type="SAM" id="MobiDB-lite"/>
    </source>
</evidence>
<protein>
    <recommendedName>
        <fullName evidence="6">Flagellar secretion chaperone FliS</fullName>
    </recommendedName>
</protein>
<comment type="subcellular location">
    <subcellularLocation>
        <location evidence="1 6">Cytoplasm</location>
        <location evidence="1 6">Cytosol</location>
    </subcellularLocation>
</comment>
<dbReference type="AlphaFoldDB" id="A0A6N7INE6"/>
<accession>A0A6N7INE6</accession>
<organism evidence="8 9">
    <name type="scientific">Desulfofundulus thermobenzoicus</name>
    <dbReference type="NCBI Taxonomy" id="29376"/>
    <lineage>
        <taxon>Bacteria</taxon>
        <taxon>Bacillati</taxon>
        <taxon>Bacillota</taxon>
        <taxon>Clostridia</taxon>
        <taxon>Eubacteriales</taxon>
        <taxon>Peptococcaceae</taxon>
        <taxon>Desulfofundulus</taxon>
    </lineage>
</organism>
<comment type="similarity">
    <text evidence="2 6">Belongs to the FliS family.</text>
</comment>
<evidence type="ECO:0000313" key="8">
    <source>
        <dbReference type="EMBL" id="MQL51464.1"/>
    </source>
</evidence>
<dbReference type="InterPro" id="IPR003713">
    <property type="entry name" value="FliS"/>
</dbReference>
<dbReference type="CDD" id="cd16098">
    <property type="entry name" value="FliS"/>
    <property type="match status" value="1"/>
</dbReference>
<keyword evidence="8" id="KW-0966">Cell projection</keyword>
<comment type="caution">
    <text evidence="8">The sequence shown here is derived from an EMBL/GenBank/DDBJ whole genome shotgun (WGS) entry which is preliminary data.</text>
</comment>
<proteinExistence type="inferred from homology"/>
<keyword evidence="8" id="KW-0969">Cilium</keyword>
<sequence>MALNNPYQQYRQNAVLTADPGRLALMLFNGAAKFTSQARSALEAGDLPGAHQKIIRAQDIMVYLLATVNDETDVGRNLAALYDYMYRRLVEANIKKDAGILNEVARMLEDLGATWQEALQKGGGPSGEMSGAATAREGAVE</sequence>
<dbReference type="PANTHER" id="PTHR34773:SF1">
    <property type="entry name" value="FLAGELLAR SECRETION CHAPERONE FLIS"/>
    <property type="match status" value="1"/>
</dbReference>
<evidence type="ECO:0000256" key="2">
    <source>
        <dbReference type="ARBA" id="ARBA00008787"/>
    </source>
</evidence>
<keyword evidence="9" id="KW-1185">Reference proteome</keyword>
<keyword evidence="3 6" id="KW-0963">Cytoplasm</keyword>
<dbReference type="RefSeq" id="WP_152945391.1">
    <property type="nucleotide sequence ID" value="NZ_WHYR01000007.1"/>
</dbReference>
<dbReference type="GO" id="GO:0044780">
    <property type="term" value="P:bacterial-type flagellum assembly"/>
    <property type="evidence" value="ECO:0007669"/>
    <property type="project" value="InterPro"/>
</dbReference>
<keyword evidence="5" id="KW-0143">Chaperone</keyword>
<keyword evidence="8" id="KW-0282">Flagellum</keyword>
<evidence type="ECO:0000256" key="4">
    <source>
        <dbReference type="ARBA" id="ARBA00022795"/>
    </source>
</evidence>
<evidence type="ECO:0000313" key="9">
    <source>
        <dbReference type="Proteomes" id="UP000441717"/>
    </source>
</evidence>
<dbReference type="SUPFAM" id="SSF101116">
    <property type="entry name" value="Flagellar export chaperone FliS"/>
    <property type="match status" value="1"/>
</dbReference>
<dbReference type="Pfam" id="PF02561">
    <property type="entry name" value="FliS"/>
    <property type="match status" value="1"/>
</dbReference>
<dbReference type="NCBIfam" id="TIGR00208">
    <property type="entry name" value="fliS"/>
    <property type="match status" value="1"/>
</dbReference>
<reference evidence="8 9" key="1">
    <citation type="submission" date="2019-10" db="EMBL/GenBank/DDBJ databases">
        <title>Comparative genomics of sulfur disproportionating microorganisms.</title>
        <authorList>
            <person name="Ward L.M."/>
            <person name="Bertran E."/>
            <person name="Johnston D."/>
        </authorList>
    </citation>
    <scope>NUCLEOTIDE SEQUENCE [LARGE SCALE GENOMIC DNA]</scope>
    <source>
        <strain evidence="8 9">DSM 14055</strain>
    </source>
</reference>
<dbReference type="Proteomes" id="UP000441717">
    <property type="component" value="Unassembled WGS sequence"/>
</dbReference>
<dbReference type="Gene3D" id="1.20.120.340">
    <property type="entry name" value="Flagellar protein FliS"/>
    <property type="match status" value="1"/>
</dbReference>
<dbReference type="PIRSF" id="PIRSF039090">
    <property type="entry name" value="Flis"/>
    <property type="match status" value="1"/>
</dbReference>
<dbReference type="PANTHER" id="PTHR34773">
    <property type="entry name" value="FLAGELLAR SECRETION CHAPERONE FLIS"/>
    <property type="match status" value="1"/>
</dbReference>
<evidence type="ECO:0000256" key="3">
    <source>
        <dbReference type="ARBA" id="ARBA00022490"/>
    </source>
</evidence>
<feature type="region of interest" description="Disordered" evidence="7">
    <location>
        <begin position="119"/>
        <end position="141"/>
    </location>
</feature>
<keyword evidence="4 6" id="KW-1005">Bacterial flagellum biogenesis</keyword>
<evidence type="ECO:0000256" key="6">
    <source>
        <dbReference type="PIRNR" id="PIRNR039090"/>
    </source>
</evidence>
<dbReference type="GO" id="GO:0071973">
    <property type="term" value="P:bacterial-type flagellum-dependent cell motility"/>
    <property type="evidence" value="ECO:0007669"/>
    <property type="project" value="TreeGrafter"/>
</dbReference>
<gene>
    <name evidence="8" type="primary">fliS</name>
    <name evidence="8" type="ORF">GFC01_04135</name>
</gene>
<dbReference type="OrthoDB" id="1524959at2"/>